<dbReference type="InterPro" id="IPR014944">
    <property type="entry name" value="Toxin_SymE-like"/>
</dbReference>
<dbReference type="GO" id="GO:0016070">
    <property type="term" value="P:RNA metabolic process"/>
    <property type="evidence" value="ECO:0007669"/>
    <property type="project" value="InterPro"/>
</dbReference>
<protein>
    <submittedName>
        <fullName evidence="2">Toxic protein SymE</fullName>
    </submittedName>
</protein>
<reference evidence="3" key="1">
    <citation type="submission" date="2016-10" db="EMBL/GenBank/DDBJ databases">
        <authorList>
            <person name="Varghese N."/>
            <person name="Submissions S."/>
        </authorList>
    </citation>
    <scope>NUCLEOTIDE SEQUENCE [LARGE SCALE GENOMIC DNA]</scope>
    <source>
        <strain evidence="3">DSM 19110</strain>
    </source>
</reference>
<dbReference type="GO" id="GO:0003723">
    <property type="term" value="F:RNA binding"/>
    <property type="evidence" value="ECO:0007669"/>
    <property type="project" value="InterPro"/>
</dbReference>
<dbReference type="Proteomes" id="UP000183200">
    <property type="component" value="Unassembled WGS sequence"/>
</dbReference>
<keyword evidence="3" id="KW-1185">Reference proteome</keyword>
<dbReference type="OrthoDB" id="9803936at2"/>
<gene>
    <name evidence="2" type="ORF">SAMN05421820_10229</name>
</gene>
<name>A0A1G9MIV7_9SPHI</name>
<dbReference type="GO" id="GO:0016788">
    <property type="term" value="F:hydrolase activity, acting on ester bonds"/>
    <property type="evidence" value="ECO:0007669"/>
    <property type="project" value="InterPro"/>
</dbReference>
<dbReference type="Pfam" id="PF08845">
    <property type="entry name" value="SymE_toxin"/>
    <property type="match status" value="1"/>
</dbReference>
<dbReference type="EMBL" id="FNGY01000002">
    <property type="protein sequence ID" value="SDL74222.1"/>
    <property type="molecule type" value="Genomic_DNA"/>
</dbReference>
<dbReference type="AlphaFoldDB" id="A0A1G9MIV7"/>
<evidence type="ECO:0000259" key="1">
    <source>
        <dbReference type="Pfam" id="PF08845"/>
    </source>
</evidence>
<sequence length="68" mass="7961">MEPKENDTEKQKIRSLKIQPQIRQNRLSQKTVPEIKLSGKWLDDLGFTPAHYVTVTAEEKMLIIRLVE</sequence>
<proteinExistence type="predicted"/>
<organism evidence="2 3">
    <name type="scientific">Pedobacter steynii</name>
    <dbReference type="NCBI Taxonomy" id="430522"/>
    <lineage>
        <taxon>Bacteria</taxon>
        <taxon>Pseudomonadati</taxon>
        <taxon>Bacteroidota</taxon>
        <taxon>Sphingobacteriia</taxon>
        <taxon>Sphingobacteriales</taxon>
        <taxon>Sphingobacteriaceae</taxon>
        <taxon>Pedobacter</taxon>
    </lineage>
</organism>
<dbReference type="GO" id="GO:0005737">
    <property type="term" value="C:cytoplasm"/>
    <property type="evidence" value="ECO:0007669"/>
    <property type="project" value="InterPro"/>
</dbReference>
<evidence type="ECO:0000313" key="2">
    <source>
        <dbReference type="EMBL" id="SDL74222.1"/>
    </source>
</evidence>
<dbReference type="RefSeq" id="WP_074604968.1">
    <property type="nucleotide sequence ID" value="NZ_FNGY01000002.1"/>
</dbReference>
<feature type="domain" description="Toxin SymE-like" evidence="1">
    <location>
        <begin position="24"/>
        <end position="65"/>
    </location>
</feature>
<evidence type="ECO:0000313" key="3">
    <source>
        <dbReference type="Proteomes" id="UP000183200"/>
    </source>
</evidence>
<accession>A0A1G9MIV7</accession>